<reference evidence="7" key="2">
    <citation type="submission" date="2015-06" db="EMBL/GenBank/DDBJ databases">
        <authorList>
            <person name="Parisi A."/>
            <person name="Chiara M."/>
            <person name="Florio D."/>
            <person name="Miccolupo A."/>
            <person name="Manzari C."/>
            <person name="Mion D."/>
            <person name="Caruso M."/>
            <person name="D'erchia A.M."/>
            <person name="Zanoni R."/>
        </authorList>
    </citation>
    <scope>NUCLEOTIDE SEQUENCE [LARGE SCALE GENOMIC DNA]</scope>
    <source>
        <strain evidence="7">73/13</strain>
    </source>
</reference>
<reference evidence="6" key="1">
    <citation type="submission" date="2015-06" db="EMBL/GenBank/DDBJ databases">
        <authorList>
            <person name="Hoefler B.C."/>
            <person name="Straight P.D."/>
        </authorList>
    </citation>
    <scope>NUCLEOTIDE SEQUENCE [LARGE SCALE GENOMIC DNA]</scope>
    <source>
        <strain evidence="6">73/13</strain>
    </source>
</reference>
<evidence type="ECO:0000313" key="7">
    <source>
        <dbReference type="Proteomes" id="UP000237472"/>
    </source>
</evidence>
<dbReference type="GO" id="GO:0003887">
    <property type="term" value="F:DNA-directed DNA polymerase activity"/>
    <property type="evidence" value="ECO:0007669"/>
    <property type="project" value="UniProtKB-KW"/>
</dbReference>
<dbReference type="GO" id="GO:0006261">
    <property type="term" value="P:DNA-templated DNA replication"/>
    <property type="evidence" value="ECO:0007669"/>
    <property type="project" value="TreeGrafter"/>
</dbReference>
<reference evidence="5 8" key="4">
    <citation type="journal article" date="2021" name="Syst. Appl. Microbiol.">
        <title>nCampylobacter vulpis sp. nov. isolated from wild red foxes.</title>
        <authorList>
            <person name="Parisi A."/>
            <person name="Chiara M."/>
            <person name="Caffara M."/>
            <person name="Mion D."/>
            <person name="Miller W.G."/>
            <person name="Caruso M."/>
            <person name="Manzari C."/>
            <person name="Florio D."/>
            <person name="Capozzi L."/>
            <person name="D'Erchia A.M."/>
            <person name="Manzulli V."/>
            <person name="Zanoni R.G."/>
        </authorList>
    </citation>
    <scope>NUCLEOTIDE SEQUENCE [LARGE SCALE GENOMIC DNA]</scope>
    <source>
        <strain evidence="5 8">52/13</strain>
    </source>
</reference>
<evidence type="ECO:0000256" key="2">
    <source>
        <dbReference type="ARBA" id="ARBA00022695"/>
    </source>
</evidence>
<evidence type="ECO:0000256" key="1">
    <source>
        <dbReference type="ARBA" id="ARBA00022679"/>
    </source>
</evidence>
<dbReference type="Proteomes" id="UP000811399">
    <property type="component" value="Unassembled WGS sequence"/>
</dbReference>
<dbReference type="EMBL" id="VJYU01000006">
    <property type="protein sequence ID" value="MBS4240727.1"/>
    <property type="molecule type" value="Genomic_DNA"/>
</dbReference>
<keyword evidence="1" id="KW-0808">Transferase</keyword>
<keyword evidence="3" id="KW-0235">DNA replication</keyword>
<evidence type="ECO:0000313" key="6">
    <source>
        <dbReference type="EMBL" id="PHY90622.1"/>
    </source>
</evidence>
<dbReference type="InterPro" id="IPR027417">
    <property type="entry name" value="P-loop_NTPase"/>
</dbReference>
<dbReference type="NCBIfam" id="TIGR01128">
    <property type="entry name" value="holA"/>
    <property type="match status" value="1"/>
</dbReference>
<dbReference type="InterPro" id="IPR005790">
    <property type="entry name" value="DNA_polIII_delta"/>
</dbReference>
<accession>A0A2G4R222</accession>
<keyword evidence="8" id="KW-1185">Reference proteome</keyword>
<dbReference type="RefSeq" id="WP_099461549.1">
    <property type="nucleotide sequence ID" value="NZ_LDWY01000057.1"/>
</dbReference>
<dbReference type="Proteomes" id="UP000237472">
    <property type="component" value="Unassembled WGS sequence"/>
</dbReference>
<sequence length="320" mass="37222">MYRRDLQKALENNNFSNFFLLYGGDNFQIELYANFIKQKYAVEENLKLYFEEYDFARASDFLALGSLFSSKKLLELKCFKKPSSKDLKALISLCKNNTDNFFLLELYDENSKQGELEKIFENHFARFFKISNSKEGIELLAMKARELNVEITHNALITLFVSFDENLYLAASELNKFIGLKVDENVVKQYCYSLALVGFDDFFDKLLKTQNIKEELEKILESFNEIALINSLSNAFYKLFKIAIYAKIYGKIDFKDLLGYTPPPQVGQALSGQAFKLNLKQYKAIFNLLLKSEYEIKTNSKLSKKEFLLANLLELQRILK</sequence>
<dbReference type="GO" id="GO:0003677">
    <property type="term" value="F:DNA binding"/>
    <property type="evidence" value="ECO:0007669"/>
    <property type="project" value="InterPro"/>
</dbReference>
<organism evidence="6 7">
    <name type="scientific">Campylobacter vulpis</name>
    <dbReference type="NCBI Taxonomy" id="1655500"/>
    <lineage>
        <taxon>Bacteria</taxon>
        <taxon>Pseudomonadati</taxon>
        <taxon>Campylobacterota</taxon>
        <taxon>Epsilonproteobacteria</taxon>
        <taxon>Campylobacterales</taxon>
        <taxon>Campylobacteraceae</taxon>
        <taxon>Campylobacter</taxon>
    </lineage>
</organism>
<dbReference type="OrthoDB" id="5329738at2"/>
<reference evidence="5" key="3">
    <citation type="submission" date="2019-07" db="EMBL/GenBank/DDBJ databases">
        <authorList>
            <person name="Miller W.G."/>
        </authorList>
    </citation>
    <scope>NUCLEOTIDE SEQUENCE</scope>
    <source>
        <strain evidence="5">52/13</strain>
    </source>
</reference>
<keyword evidence="4" id="KW-0239">DNA-directed DNA polymerase</keyword>
<name>A0A2G4R222_9BACT</name>
<dbReference type="AlphaFoldDB" id="A0A2G4R222"/>
<keyword evidence="2" id="KW-0548">Nucleotidyltransferase</keyword>
<dbReference type="EMBL" id="LDWY01000057">
    <property type="protein sequence ID" value="PHY90622.1"/>
    <property type="molecule type" value="Genomic_DNA"/>
</dbReference>
<evidence type="ECO:0000313" key="8">
    <source>
        <dbReference type="Proteomes" id="UP000811399"/>
    </source>
</evidence>
<comment type="caution">
    <text evidence="6">The sequence shown here is derived from an EMBL/GenBank/DDBJ whole genome shotgun (WGS) entry which is preliminary data.</text>
</comment>
<dbReference type="SUPFAM" id="SSF52540">
    <property type="entry name" value="P-loop containing nucleoside triphosphate hydrolases"/>
    <property type="match status" value="1"/>
</dbReference>
<proteinExistence type="predicted"/>
<evidence type="ECO:0000313" key="5">
    <source>
        <dbReference type="EMBL" id="MBS4240727.1"/>
    </source>
</evidence>
<dbReference type="GO" id="GO:0009360">
    <property type="term" value="C:DNA polymerase III complex"/>
    <property type="evidence" value="ECO:0007669"/>
    <property type="project" value="TreeGrafter"/>
</dbReference>
<protein>
    <submittedName>
        <fullName evidence="6">DNA polymerase III subunit delta</fullName>
    </submittedName>
</protein>
<dbReference type="Gene3D" id="3.40.50.300">
    <property type="entry name" value="P-loop containing nucleotide triphosphate hydrolases"/>
    <property type="match status" value="1"/>
</dbReference>
<dbReference type="PANTHER" id="PTHR34388">
    <property type="entry name" value="DNA POLYMERASE III SUBUNIT DELTA"/>
    <property type="match status" value="1"/>
</dbReference>
<evidence type="ECO:0000256" key="4">
    <source>
        <dbReference type="ARBA" id="ARBA00022932"/>
    </source>
</evidence>
<evidence type="ECO:0000256" key="3">
    <source>
        <dbReference type="ARBA" id="ARBA00022705"/>
    </source>
</evidence>
<gene>
    <name evidence="6" type="ORF">AA994_04535</name>
    <name evidence="5" type="ORF">CVU5213_03115</name>
</gene>
<dbReference type="PANTHER" id="PTHR34388:SF1">
    <property type="entry name" value="DNA POLYMERASE III SUBUNIT DELTA"/>
    <property type="match status" value="1"/>
</dbReference>